<dbReference type="AlphaFoldDB" id="I3C5J2"/>
<gene>
    <name evidence="1" type="ORF">JoomaDRAFT_1886</name>
</gene>
<evidence type="ECO:0000313" key="2">
    <source>
        <dbReference type="Proteomes" id="UP000004690"/>
    </source>
</evidence>
<dbReference type="EMBL" id="JH651379">
    <property type="protein sequence ID" value="EIJ38885.1"/>
    <property type="molecule type" value="Genomic_DNA"/>
</dbReference>
<dbReference type="Proteomes" id="UP000004690">
    <property type="component" value="Unassembled WGS sequence"/>
</dbReference>
<dbReference type="Pfam" id="PF20420">
    <property type="entry name" value="DUF6702"/>
    <property type="match status" value="1"/>
</dbReference>
<dbReference type="InterPro" id="IPR046525">
    <property type="entry name" value="DUF6702"/>
</dbReference>
<organism evidence="1 2">
    <name type="scientific">Galbibacter orientalis DSM 19592</name>
    <dbReference type="NCBI Taxonomy" id="926559"/>
    <lineage>
        <taxon>Bacteria</taxon>
        <taxon>Pseudomonadati</taxon>
        <taxon>Bacteroidota</taxon>
        <taxon>Flavobacteriia</taxon>
        <taxon>Flavobacteriales</taxon>
        <taxon>Flavobacteriaceae</taxon>
        <taxon>Galbibacter</taxon>
    </lineage>
</organism>
<keyword evidence="2" id="KW-1185">Reference proteome</keyword>
<name>I3C5J2_9FLAO</name>
<accession>I3C5J2</accession>
<evidence type="ECO:0008006" key="3">
    <source>
        <dbReference type="Google" id="ProtNLM"/>
    </source>
</evidence>
<sequence>MKKYIILLLILPLMSFGIYHKFYVSVTDVNYAEEDQAIQVISRYFIDDMEKLFKERYGINAALKTKKELKKIDFYIEKYLHDKFIISIDGEEVEWNFIGKEYDVDVMKCYLEIPKVKLKRIESIGIQSSVLFDIYPEQQNVVHITAGERKKSFMLIKQNDKAMLKL</sequence>
<dbReference type="STRING" id="926559.JoomaDRAFT_1886"/>
<dbReference type="RefSeq" id="WP_008612192.1">
    <property type="nucleotide sequence ID" value="NZ_JH651379.1"/>
</dbReference>
<dbReference type="eggNOG" id="ENOG503140B">
    <property type="taxonomic scope" value="Bacteria"/>
</dbReference>
<dbReference type="HOGENOM" id="CLU_107087_3_0_10"/>
<proteinExistence type="predicted"/>
<protein>
    <recommendedName>
        <fullName evidence="3">Peptidase E</fullName>
    </recommendedName>
</protein>
<reference evidence="1 2" key="1">
    <citation type="submission" date="2012-02" db="EMBL/GenBank/DDBJ databases">
        <title>Improved High-Quality Draft genome of Joostella marina DSM 19592.</title>
        <authorList>
            <consortium name="US DOE Joint Genome Institute (JGI-PGF)"/>
            <person name="Lucas S."/>
            <person name="Copeland A."/>
            <person name="Lapidus A."/>
            <person name="Bruce D."/>
            <person name="Goodwin L."/>
            <person name="Pitluck S."/>
            <person name="Peters L."/>
            <person name="Chertkov O."/>
            <person name="Ovchinnikova G."/>
            <person name="Kyrpides N."/>
            <person name="Mavromatis K."/>
            <person name="Detter J.C."/>
            <person name="Han C."/>
            <person name="Land M."/>
            <person name="Hauser L."/>
            <person name="Markowitz V."/>
            <person name="Cheng J.-F."/>
            <person name="Hugenholtz P."/>
            <person name="Woyke T."/>
            <person name="Wu D."/>
            <person name="Tindall B."/>
            <person name="Brambilla E."/>
            <person name="Klenk H.-P."/>
            <person name="Eisen J.A."/>
        </authorList>
    </citation>
    <scope>NUCLEOTIDE SEQUENCE [LARGE SCALE GENOMIC DNA]</scope>
    <source>
        <strain evidence="1 2">DSM 19592</strain>
    </source>
</reference>
<evidence type="ECO:0000313" key="1">
    <source>
        <dbReference type="EMBL" id="EIJ38885.1"/>
    </source>
</evidence>
<dbReference type="OrthoDB" id="5735516at2"/>